<accession>E2B0C3</accession>
<dbReference type="OrthoDB" id="7553045at2759"/>
<name>E2B0C3_CAMFO</name>
<feature type="non-terminal residue" evidence="1">
    <location>
        <position position="117"/>
    </location>
</feature>
<dbReference type="AlphaFoldDB" id="E2B0C3"/>
<dbReference type="PANTHER" id="PTHR47331">
    <property type="entry name" value="PHD-TYPE DOMAIN-CONTAINING PROTEIN"/>
    <property type="match status" value="1"/>
</dbReference>
<dbReference type="EMBL" id="GL444493">
    <property type="protein sequence ID" value="EFN60875.1"/>
    <property type="molecule type" value="Genomic_DNA"/>
</dbReference>
<evidence type="ECO:0000313" key="1">
    <source>
        <dbReference type="EMBL" id="EFN60875.1"/>
    </source>
</evidence>
<gene>
    <name evidence="1" type="ORF">EAG_16029</name>
</gene>
<sequence length="117" mass="13373">LCQIRHYMSSCSKFTDQSLIQRREFVKKFKHCFNCLSSSYSASQCASKYSCRLCNKRYHKTLHLDSDSDSNATKSTHTASVFDSPSEEIEVTSLFVSTTLRPRSQILFATAQVRIES</sequence>
<dbReference type="PANTHER" id="PTHR47331:SF5">
    <property type="entry name" value="RIBONUCLEASE H"/>
    <property type="match status" value="1"/>
</dbReference>
<reference evidence="1 2" key="1">
    <citation type="journal article" date="2010" name="Science">
        <title>Genomic comparison of the ants Camponotus floridanus and Harpegnathos saltator.</title>
        <authorList>
            <person name="Bonasio R."/>
            <person name="Zhang G."/>
            <person name="Ye C."/>
            <person name="Mutti N.S."/>
            <person name="Fang X."/>
            <person name="Qin N."/>
            <person name="Donahue G."/>
            <person name="Yang P."/>
            <person name="Li Q."/>
            <person name="Li C."/>
            <person name="Zhang P."/>
            <person name="Huang Z."/>
            <person name="Berger S.L."/>
            <person name="Reinberg D."/>
            <person name="Wang J."/>
            <person name="Liebig J."/>
        </authorList>
    </citation>
    <scope>NUCLEOTIDE SEQUENCE [LARGE SCALE GENOMIC DNA]</scope>
    <source>
        <strain evidence="2">C129</strain>
    </source>
</reference>
<feature type="non-terminal residue" evidence="1">
    <location>
        <position position="1"/>
    </location>
</feature>
<protein>
    <submittedName>
        <fullName evidence="1">Uncharacterized protein</fullName>
    </submittedName>
</protein>
<dbReference type="Proteomes" id="UP000000311">
    <property type="component" value="Unassembled WGS sequence"/>
</dbReference>
<evidence type="ECO:0000313" key="2">
    <source>
        <dbReference type="Proteomes" id="UP000000311"/>
    </source>
</evidence>
<organism evidence="2">
    <name type="scientific">Camponotus floridanus</name>
    <name type="common">Florida carpenter ant</name>
    <dbReference type="NCBI Taxonomy" id="104421"/>
    <lineage>
        <taxon>Eukaryota</taxon>
        <taxon>Metazoa</taxon>
        <taxon>Ecdysozoa</taxon>
        <taxon>Arthropoda</taxon>
        <taxon>Hexapoda</taxon>
        <taxon>Insecta</taxon>
        <taxon>Pterygota</taxon>
        <taxon>Neoptera</taxon>
        <taxon>Endopterygota</taxon>
        <taxon>Hymenoptera</taxon>
        <taxon>Apocrita</taxon>
        <taxon>Aculeata</taxon>
        <taxon>Formicoidea</taxon>
        <taxon>Formicidae</taxon>
        <taxon>Formicinae</taxon>
        <taxon>Camponotus</taxon>
    </lineage>
</organism>
<proteinExistence type="predicted"/>
<keyword evidence="2" id="KW-1185">Reference proteome</keyword>
<dbReference type="InParanoid" id="E2B0C3"/>